<dbReference type="AlphaFoldDB" id="A3TU28"/>
<dbReference type="OrthoDB" id="268975at2"/>
<keyword evidence="5" id="KW-1185">Reference proteome</keyword>
<organism evidence="4 5">
    <name type="scientific">Pseudooceanicola batsensis (strain ATCC BAA-863 / DSM 15984 / KCTC 12145 / HTCC2597)</name>
    <name type="common">Oceanicola batsensis</name>
    <dbReference type="NCBI Taxonomy" id="252305"/>
    <lineage>
        <taxon>Bacteria</taxon>
        <taxon>Pseudomonadati</taxon>
        <taxon>Pseudomonadota</taxon>
        <taxon>Alphaproteobacteria</taxon>
        <taxon>Rhodobacterales</taxon>
        <taxon>Paracoccaceae</taxon>
        <taxon>Pseudooceanicola</taxon>
    </lineage>
</organism>
<evidence type="ECO:0000313" key="4">
    <source>
        <dbReference type="EMBL" id="EAQ05155.1"/>
    </source>
</evidence>
<name>A3TU28_PSEBH</name>
<evidence type="ECO:0000256" key="1">
    <source>
        <dbReference type="ARBA" id="ARBA00022729"/>
    </source>
</evidence>
<dbReference type="Proteomes" id="UP000004318">
    <property type="component" value="Unassembled WGS sequence"/>
</dbReference>
<gene>
    <name evidence="4" type="ORF">OB2597_07715</name>
</gene>
<evidence type="ECO:0000256" key="2">
    <source>
        <dbReference type="SAM" id="SignalP"/>
    </source>
</evidence>
<proteinExistence type="predicted"/>
<sequence>MSRIKTFIIGSAVVVTAGASAAYAGSPTQAQPEPVVAQPVTPVVAGTDWSGPYYGASLGFGSWDLGGASGEGRNEGAFLGYDYDFGNYVAGGELQYIGNDVTVGGTALNGMARLKGKLGYDAGPVLLYGTAGYAWADSSAGDGDGYVAGVGMDYQFDNGVAVGAEYLYNEFSDFANTGNTLTGNTIEARISYRF</sequence>
<dbReference type="Gene3D" id="2.40.160.10">
    <property type="entry name" value="Porin"/>
    <property type="match status" value="1"/>
</dbReference>
<dbReference type="EMBL" id="AAMO01000001">
    <property type="protein sequence ID" value="EAQ05155.1"/>
    <property type="molecule type" value="Genomic_DNA"/>
</dbReference>
<comment type="caution">
    <text evidence="4">The sequence shown here is derived from an EMBL/GenBank/DDBJ whole genome shotgun (WGS) entry which is preliminary data.</text>
</comment>
<dbReference type="InterPro" id="IPR027385">
    <property type="entry name" value="Beta-barrel_OMP"/>
</dbReference>
<keyword evidence="1 2" id="KW-0732">Signal</keyword>
<dbReference type="Pfam" id="PF13505">
    <property type="entry name" value="OMP_b-brl"/>
    <property type="match status" value="1"/>
</dbReference>
<dbReference type="HOGENOM" id="CLU_037100_2_0_5"/>
<accession>A3TU28</accession>
<feature type="signal peptide" evidence="2">
    <location>
        <begin position="1"/>
        <end position="24"/>
    </location>
</feature>
<dbReference type="RefSeq" id="WP_009805771.1">
    <property type="nucleotide sequence ID" value="NZ_CH724131.1"/>
</dbReference>
<feature type="chain" id="PRO_5002658741" evidence="2">
    <location>
        <begin position="25"/>
        <end position="194"/>
    </location>
</feature>
<protein>
    <submittedName>
        <fullName evidence="4">Outer membrane protein, putative</fullName>
    </submittedName>
</protein>
<feature type="domain" description="Outer membrane protein beta-barrel" evidence="3">
    <location>
        <begin position="42"/>
        <end position="194"/>
    </location>
</feature>
<dbReference type="eggNOG" id="COG3637">
    <property type="taxonomic scope" value="Bacteria"/>
</dbReference>
<dbReference type="SUPFAM" id="SSF56925">
    <property type="entry name" value="OMPA-like"/>
    <property type="match status" value="1"/>
</dbReference>
<reference evidence="4 5" key="1">
    <citation type="journal article" date="2010" name="J. Bacteriol.">
        <title>Genome sequences of Oceanicola granulosus HTCC2516(T) and Oceanicola batsensis HTCC2597(TDelta).</title>
        <authorList>
            <person name="Thrash J.C."/>
            <person name="Cho J.C."/>
            <person name="Vergin K.L."/>
            <person name="Giovannoni S.J."/>
        </authorList>
    </citation>
    <scope>NUCLEOTIDE SEQUENCE [LARGE SCALE GENOMIC DNA]</scope>
    <source>
        <strain evidence="5">ATCC BAA-863 / DSM 15984 / KCTC 12145 / HTCC2597</strain>
    </source>
</reference>
<evidence type="ECO:0000313" key="5">
    <source>
        <dbReference type="Proteomes" id="UP000004318"/>
    </source>
</evidence>
<evidence type="ECO:0000259" key="3">
    <source>
        <dbReference type="Pfam" id="PF13505"/>
    </source>
</evidence>
<dbReference type="InterPro" id="IPR023614">
    <property type="entry name" value="Porin_dom_sf"/>
</dbReference>
<dbReference type="InterPro" id="IPR011250">
    <property type="entry name" value="OMP/PagP_B-barrel"/>
</dbReference>
<dbReference type="STRING" id="252305.OB2597_07715"/>